<sequence>MRKILFNLIILALTLIIIGCSYNGENPLPAMEKNMEEKPLSYKIEKIALSKGFQSTESNVEVLKKTKNLKLLANIGLIESSGIKVDKITKSGSTINIYIDRLLEQGEIQLAVPQVLLEIQEPIDENIEDLKFNIVNQNFEPIPLKFNKDQILDKIYTHFKIEPSSIPDVKLTKLKEQIVWHISFTNIFDKGNARSPLINLNVKVDALTGEILDSVKDAISTYIDDGYLLDYIPNSYLLYKQDHVENNIEYETLWTYNITNGQRGKLYTSKDKIQSAAFSPNGECISIIEVDENKSDLYIISKKEKTAYKITPNTFLNPKYMKWKNDNILYFMDLKDGLSTFLAYDLRENKSNVVFEIDKNIESFDILDNSLVFTESQQDSINKNIYFYEDEAEVKKIGEGFKVNFSDNHNIIYLENVEEENKNMLRVYNIEKNTFENKLGQDIANYFRLDKDNIIVIEKNTHNSDYTINKFNIKEEALTSIAKINSDKVFYDSSKERGYVNLCPPHKEGNLNIIYSIDLKKLDIANIKN</sequence>
<dbReference type="EMBL" id="LT669839">
    <property type="protein sequence ID" value="SHD75608.1"/>
    <property type="molecule type" value="Genomic_DNA"/>
</dbReference>
<gene>
    <name evidence="1" type="ORF">CUESP1_0209</name>
</gene>
<dbReference type="PROSITE" id="PS51257">
    <property type="entry name" value="PROKAR_LIPOPROTEIN"/>
    <property type="match status" value="1"/>
</dbReference>
<dbReference type="AlphaFoldDB" id="M1ZBR2"/>
<evidence type="ECO:0000313" key="1">
    <source>
        <dbReference type="EMBL" id="SHD75608.1"/>
    </source>
</evidence>
<dbReference type="RefSeq" id="WP_005585546.1">
    <property type="nucleotide sequence ID" value="NZ_LT669839.1"/>
</dbReference>
<proteinExistence type="predicted"/>
<evidence type="ECO:0008006" key="3">
    <source>
        <dbReference type="Google" id="ProtNLM"/>
    </source>
</evidence>
<accession>M1ZBR2</accession>
<dbReference type="Proteomes" id="UP000245423">
    <property type="component" value="Chromosome 1"/>
</dbReference>
<keyword evidence="2" id="KW-1185">Reference proteome</keyword>
<dbReference type="SUPFAM" id="SSF69304">
    <property type="entry name" value="Tricorn protease N-terminal domain"/>
    <property type="match status" value="1"/>
</dbReference>
<organism evidence="1 2">
    <name type="scientific">[Clostridium] ultunense Esp</name>
    <dbReference type="NCBI Taxonomy" id="1288971"/>
    <lineage>
        <taxon>Bacteria</taxon>
        <taxon>Bacillati</taxon>
        <taxon>Bacillota</taxon>
        <taxon>Tissierellia</taxon>
        <taxon>Tissierellales</taxon>
        <taxon>Tepidimicrobiaceae</taxon>
        <taxon>Schnuerera</taxon>
    </lineage>
</organism>
<name>M1ZBR2_9FIRM</name>
<dbReference type="OrthoDB" id="1947657at2"/>
<evidence type="ECO:0000313" key="2">
    <source>
        <dbReference type="Proteomes" id="UP000245423"/>
    </source>
</evidence>
<dbReference type="HOGENOM" id="CLU_517508_0_0_9"/>
<protein>
    <recommendedName>
        <fullName evidence="3">Lipoprotein</fullName>
    </recommendedName>
</protein>
<reference evidence="1 2" key="1">
    <citation type="submission" date="2016-11" db="EMBL/GenBank/DDBJ databases">
        <authorList>
            <person name="Manzoor S."/>
        </authorList>
    </citation>
    <scope>NUCLEOTIDE SEQUENCE [LARGE SCALE GENOMIC DNA]</scope>
    <source>
        <strain evidence="1">Clostridium ultunense strain Esp</strain>
    </source>
</reference>